<evidence type="ECO:0000313" key="11">
    <source>
        <dbReference type="Proteomes" id="UP000239663"/>
    </source>
</evidence>
<evidence type="ECO:0000256" key="8">
    <source>
        <dbReference type="HAMAP-Rule" id="MF_00316"/>
    </source>
</evidence>
<comment type="caution">
    <text evidence="10">The sequence shown here is derived from an EMBL/GenBank/DDBJ whole genome shotgun (WGS) entry which is preliminary data.</text>
</comment>
<dbReference type="GO" id="GO:0005525">
    <property type="term" value="F:GTP binding"/>
    <property type="evidence" value="ECO:0007669"/>
    <property type="project" value="UniProtKB-UniRule"/>
</dbReference>
<feature type="binding site" evidence="8">
    <location>
        <begin position="8"/>
        <end position="10"/>
    </location>
    <ligand>
        <name>GTP</name>
        <dbReference type="ChEBI" id="CHEBI:37565"/>
    </ligand>
</feature>
<evidence type="ECO:0000256" key="7">
    <source>
        <dbReference type="ARBA" id="ARBA00023150"/>
    </source>
</evidence>
<dbReference type="GO" id="GO:0061603">
    <property type="term" value="F:molybdenum cofactor guanylyltransferase activity"/>
    <property type="evidence" value="ECO:0007669"/>
    <property type="project" value="UniProtKB-EC"/>
</dbReference>
<comment type="catalytic activity">
    <reaction evidence="8">
        <text>Mo-molybdopterin + GTP + H(+) = Mo-molybdopterin guanine dinucleotide + diphosphate</text>
        <dbReference type="Rhea" id="RHEA:34243"/>
        <dbReference type="ChEBI" id="CHEBI:15378"/>
        <dbReference type="ChEBI" id="CHEBI:33019"/>
        <dbReference type="ChEBI" id="CHEBI:37565"/>
        <dbReference type="ChEBI" id="CHEBI:71302"/>
        <dbReference type="ChEBI" id="CHEBI:71310"/>
        <dbReference type="EC" id="2.7.7.77"/>
    </reaction>
</comment>
<evidence type="ECO:0000259" key="9">
    <source>
        <dbReference type="Pfam" id="PF12804"/>
    </source>
</evidence>
<feature type="binding site" evidence="8">
    <location>
        <position position="94"/>
    </location>
    <ligand>
        <name>GTP</name>
        <dbReference type="ChEBI" id="CHEBI:37565"/>
    </ligand>
</feature>
<comment type="similarity">
    <text evidence="8">Belongs to the MobA family.</text>
</comment>
<evidence type="ECO:0000256" key="4">
    <source>
        <dbReference type="ARBA" id="ARBA00022741"/>
    </source>
</evidence>
<gene>
    <name evidence="8" type="primary">mobA</name>
    <name evidence="10" type="ORF">CYL18_05490</name>
</gene>
<sequence>MECTVILLAGGQSSRMGTNKAFLQIDGETVISRIVREAERLGGEILLVTNQPEEYATLQLPHVSDIRKGMGPLAGLEAGLMASRTEHNLLLACDLPFFQAETGERLLMLLNQYELAIPQTDGRCHPLCAAYRKSLLPKVQKALDADQRRMATLLDAANAKLVEGEDPRVFFNMNTIQDYQWMKRIHKGEGHEISAD</sequence>
<dbReference type="Gene3D" id="3.90.550.10">
    <property type="entry name" value="Spore Coat Polysaccharide Biosynthesis Protein SpsA, Chain A"/>
    <property type="match status" value="1"/>
</dbReference>
<evidence type="ECO:0000256" key="2">
    <source>
        <dbReference type="ARBA" id="ARBA00022679"/>
    </source>
</evidence>
<dbReference type="EMBL" id="PKOZ01000002">
    <property type="protein sequence ID" value="PQD96055.1"/>
    <property type="molecule type" value="Genomic_DNA"/>
</dbReference>
<accession>A0A2S7N254</accession>
<dbReference type="InterPro" id="IPR013482">
    <property type="entry name" value="Molybde_CF_guanTrfase"/>
</dbReference>
<feature type="binding site" evidence="8">
    <location>
        <position position="20"/>
    </location>
    <ligand>
        <name>GTP</name>
        <dbReference type="ChEBI" id="CHEBI:37565"/>
    </ligand>
</feature>
<dbReference type="GO" id="GO:0006777">
    <property type="term" value="P:Mo-molybdopterin cofactor biosynthetic process"/>
    <property type="evidence" value="ECO:0007669"/>
    <property type="project" value="UniProtKB-KW"/>
</dbReference>
<feature type="binding site" evidence="8">
    <location>
        <position position="94"/>
    </location>
    <ligand>
        <name>Mg(2+)</name>
        <dbReference type="ChEBI" id="CHEBI:18420"/>
    </ligand>
</feature>
<keyword evidence="11" id="KW-1185">Reference proteome</keyword>
<comment type="cofactor">
    <cofactor evidence="8">
        <name>Mg(2+)</name>
        <dbReference type="ChEBI" id="CHEBI:18420"/>
    </cofactor>
</comment>
<dbReference type="CDD" id="cd02503">
    <property type="entry name" value="MobA"/>
    <property type="match status" value="1"/>
</dbReference>
<feature type="binding site" evidence="8">
    <location>
        <position position="65"/>
    </location>
    <ligand>
        <name>GTP</name>
        <dbReference type="ChEBI" id="CHEBI:37565"/>
    </ligand>
</feature>
<feature type="domain" description="MobA-like NTP transferase" evidence="9">
    <location>
        <begin position="5"/>
        <end position="153"/>
    </location>
</feature>
<protein>
    <recommendedName>
        <fullName evidence="8">Probable molybdenum cofactor guanylyltransferase</fullName>
        <shortName evidence="8">MoCo guanylyltransferase</shortName>
        <ecNumber evidence="8">2.7.7.77</ecNumber>
    </recommendedName>
    <alternativeName>
        <fullName evidence="8">GTP:molybdopterin guanylyltransferase</fullName>
    </alternativeName>
    <alternativeName>
        <fullName evidence="8">Mo-MPT guanylyltransferase</fullName>
    </alternativeName>
    <alternativeName>
        <fullName evidence="8">Molybdopterin guanylyltransferase</fullName>
    </alternativeName>
    <alternativeName>
        <fullName evidence="8">Molybdopterin-guanine dinucleotide synthase</fullName>
        <shortName evidence="8">MGD synthase</shortName>
    </alternativeName>
</protein>
<dbReference type="Proteomes" id="UP000239663">
    <property type="component" value="Unassembled WGS sequence"/>
</dbReference>
<keyword evidence="6 8" id="KW-0342">GTP-binding</keyword>
<dbReference type="AlphaFoldDB" id="A0A2S7N254"/>
<evidence type="ECO:0000313" key="10">
    <source>
        <dbReference type="EMBL" id="PQD96055.1"/>
    </source>
</evidence>
<reference evidence="10 11" key="1">
    <citation type="submission" date="2017-12" db="EMBL/GenBank/DDBJ databases">
        <title>Taxonomic description and draft genome of Pradoshia cofamensis Gen. nov., sp. nov., a thermotolerant bacillale isolated from anterior gut of earthworm Eisenia fetida.</title>
        <authorList>
            <person name="Saha T."/>
            <person name="Chakraborty R."/>
        </authorList>
    </citation>
    <scope>NUCLEOTIDE SEQUENCE [LARGE SCALE GENOMIC DNA]</scope>
    <source>
        <strain evidence="10 11">EAG3</strain>
    </source>
</reference>
<dbReference type="PANTHER" id="PTHR19136">
    <property type="entry name" value="MOLYBDENUM COFACTOR GUANYLYLTRANSFERASE"/>
    <property type="match status" value="1"/>
</dbReference>
<dbReference type="HAMAP" id="MF_00316">
    <property type="entry name" value="MobA"/>
    <property type="match status" value="1"/>
</dbReference>
<dbReference type="RefSeq" id="WP_104848484.1">
    <property type="nucleotide sequence ID" value="NZ_PKOZ01000002.1"/>
</dbReference>
<keyword evidence="4 8" id="KW-0547">Nucleotide-binding</keyword>
<name>A0A2S7N254_9BACI</name>
<keyword evidence="2 8" id="KW-0808">Transferase</keyword>
<comment type="domain">
    <text evidence="8">The N-terminal domain determines nucleotide recognition and specific binding, while the C-terminal domain determines the specific binding to the target protein.</text>
</comment>
<dbReference type="InterPro" id="IPR025877">
    <property type="entry name" value="MobA-like_NTP_Trfase"/>
</dbReference>
<proteinExistence type="inferred from homology"/>
<dbReference type="Pfam" id="PF12804">
    <property type="entry name" value="NTP_transf_3"/>
    <property type="match status" value="1"/>
</dbReference>
<evidence type="ECO:0000256" key="5">
    <source>
        <dbReference type="ARBA" id="ARBA00022842"/>
    </source>
</evidence>
<evidence type="ECO:0000256" key="6">
    <source>
        <dbReference type="ARBA" id="ARBA00023134"/>
    </source>
</evidence>
<comment type="subcellular location">
    <subcellularLocation>
        <location evidence="8">Cytoplasm</location>
    </subcellularLocation>
</comment>
<organism evidence="10 11">
    <name type="scientific">Pradoshia eiseniae</name>
    <dbReference type="NCBI Taxonomy" id="2064768"/>
    <lineage>
        <taxon>Bacteria</taxon>
        <taxon>Bacillati</taxon>
        <taxon>Bacillota</taxon>
        <taxon>Bacilli</taxon>
        <taxon>Bacillales</taxon>
        <taxon>Bacillaceae</taxon>
        <taxon>Pradoshia</taxon>
    </lineage>
</organism>
<keyword evidence="3 8" id="KW-0479">Metal-binding</keyword>
<comment type="function">
    <text evidence="8">Transfers a GMP moiety from GTP to Mo-molybdopterin (Mo-MPT) cofactor (Moco or molybdenum cofactor) to form Mo-molybdopterin guanine dinucleotide (Mo-MGD) cofactor.</text>
</comment>
<dbReference type="InterPro" id="IPR029044">
    <property type="entry name" value="Nucleotide-diphossugar_trans"/>
</dbReference>
<dbReference type="GO" id="GO:0046872">
    <property type="term" value="F:metal ion binding"/>
    <property type="evidence" value="ECO:0007669"/>
    <property type="project" value="UniProtKB-KW"/>
</dbReference>
<evidence type="ECO:0000256" key="3">
    <source>
        <dbReference type="ARBA" id="ARBA00022723"/>
    </source>
</evidence>
<dbReference type="EC" id="2.7.7.77" evidence="8"/>
<keyword evidence="10" id="KW-0548">Nucleotidyltransferase</keyword>
<dbReference type="GO" id="GO:0005737">
    <property type="term" value="C:cytoplasm"/>
    <property type="evidence" value="ECO:0007669"/>
    <property type="project" value="UniProtKB-SubCell"/>
</dbReference>
<dbReference type="OrthoDB" id="9788394at2"/>
<keyword evidence="7 8" id="KW-0501">Molybdenum cofactor biosynthesis</keyword>
<dbReference type="PANTHER" id="PTHR19136:SF81">
    <property type="entry name" value="MOLYBDENUM COFACTOR GUANYLYLTRANSFERASE"/>
    <property type="match status" value="1"/>
</dbReference>
<keyword evidence="1 8" id="KW-0963">Cytoplasm</keyword>
<comment type="caution">
    <text evidence="8">Lacks conserved residue(s) required for the propagation of feature annotation.</text>
</comment>
<dbReference type="SUPFAM" id="SSF53448">
    <property type="entry name" value="Nucleotide-diphospho-sugar transferases"/>
    <property type="match status" value="1"/>
</dbReference>
<evidence type="ECO:0000256" key="1">
    <source>
        <dbReference type="ARBA" id="ARBA00022490"/>
    </source>
</evidence>
<keyword evidence="5 8" id="KW-0460">Magnesium</keyword>